<dbReference type="EMBL" id="CP040820">
    <property type="protein sequence ID" value="QDL94356.1"/>
    <property type="molecule type" value="Genomic_DNA"/>
</dbReference>
<evidence type="ECO:0000313" key="11">
    <source>
        <dbReference type="EMBL" id="QDL94356.1"/>
    </source>
</evidence>
<comment type="subcellular location">
    <subcellularLocation>
        <location evidence="1 9">Cell inner membrane</location>
        <topology evidence="1 9">Multi-pass membrane protein</topology>
    </subcellularLocation>
</comment>
<dbReference type="KEGG" id="ppru:FDP22_21015"/>
<protein>
    <recommendedName>
        <fullName evidence="9">TRAP transporter small permease protein</fullName>
    </recommendedName>
</protein>
<feature type="transmembrane region" description="Helical" evidence="9">
    <location>
        <begin position="34"/>
        <end position="57"/>
    </location>
</feature>
<reference evidence="11 12" key="1">
    <citation type="submission" date="2019-06" db="EMBL/GenBank/DDBJ databases">
        <title>Genome sequence of Rhodobacteraceae bacterium D4M1.</title>
        <authorList>
            <person name="Cao J."/>
        </authorList>
    </citation>
    <scope>NUCLEOTIDE SEQUENCE [LARGE SCALE GENOMIC DNA]</scope>
    <source>
        <strain evidence="11 12">D4M1</strain>
        <plasmid evidence="12">pd4m1b</plasmid>
    </source>
</reference>
<evidence type="ECO:0000256" key="7">
    <source>
        <dbReference type="ARBA" id="ARBA00023136"/>
    </source>
</evidence>
<dbReference type="GO" id="GO:0022857">
    <property type="term" value="F:transmembrane transporter activity"/>
    <property type="evidence" value="ECO:0007669"/>
    <property type="project" value="UniProtKB-UniRule"/>
</dbReference>
<dbReference type="Pfam" id="PF04290">
    <property type="entry name" value="DctQ"/>
    <property type="match status" value="1"/>
</dbReference>
<dbReference type="OrthoDB" id="7843639at2"/>
<geneLocation type="plasmid" evidence="12">
    <name>pd4m1b</name>
</geneLocation>
<comment type="similarity">
    <text evidence="8 9">Belongs to the TRAP transporter small permease family.</text>
</comment>
<keyword evidence="6 9" id="KW-1133">Transmembrane helix</keyword>
<keyword evidence="11" id="KW-0614">Plasmid</keyword>
<dbReference type="AlphaFoldDB" id="A0A5B8FZL8"/>
<evidence type="ECO:0000256" key="2">
    <source>
        <dbReference type="ARBA" id="ARBA00022448"/>
    </source>
</evidence>
<keyword evidence="3" id="KW-1003">Cell membrane</keyword>
<comment type="subunit">
    <text evidence="9">The complex comprises the extracytoplasmic solute receptor protein and the two transmembrane proteins.</text>
</comment>
<dbReference type="GO" id="GO:0015740">
    <property type="term" value="P:C4-dicarboxylate transport"/>
    <property type="evidence" value="ECO:0007669"/>
    <property type="project" value="TreeGrafter"/>
</dbReference>
<dbReference type="PANTHER" id="PTHR35011">
    <property type="entry name" value="2,3-DIKETO-L-GULONATE TRAP TRANSPORTER SMALL PERMEASE PROTEIN YIAM"/>
    <property type="match status" value="1"/>
</dbReference>
<evidence type="ECO:0000256" key="8">
    <source>
        <dbReference type="ARBA" id="ARBA00038436"/>
    </source>
</evidence>
<feature type="transmembrane region" description="Helical" evidence="9">
    <location>
        <begin position="120"/>
        <end position="141"/>
    </location>
</feature>
<dbReference type="InterPro" id="IPR007387">
    <property type="entry name" value="TRAP_DctQ"/>
</dbReference>
<feature type="domain" description="Tripartite ATP-independent periplasmic transporters DctQ component" evidence="10">
    <location>
        <begin position="18"/>
        <end position="145"/>
    </location>
</feature>
<dbReference type="Proteomes" id="UP000305888">
    <property type="component" value="Plasmid pD4M1B"/>
</dbReference>
<name>A0A5B8FZL8_9RHOB</name>
<proteinExistence type="inferred from homology"/>
<keyword evidence="2 9" id="KW-0813">Transport</keyword>
<keyword evidence="5 9" id="KW-0812">Transmembrane</keyword>
<evidence type="ECO:0000256" key="6">
    <source>
        <dbReference type="ARBA" id="ARBA00022989"/>
    </source>
</evidence>
<evidence type="ECO:0000259" key="10">
    <source>
        <dbReference type="Pfam" id="PF04290"/>
    </source>
</evidence>
<gene>
    <name evidence="11" type="ORF">FDP22_21015</name>
</gene>
<feature type="transmembrane region" description="Helical" evidence="9">
    <location>
        <begin position="78"/>
        <end position="100"/>
    </location>
</feature>
<evidence type="ECO:0000256" key="3">
    <source>
        <dbReference type="ARBA" id="ARBA00022475"/>
    </source>
</evidence>
<comment type="caution">
    <text evidence="9">Lacks conserved residue(s) required for the propagation of feature annotation.</text>
</comment>
<dbReference type="RefSeq" id="WP_138576137.1">
    <property type="nucleotide sequence ID" value="NZ_CP040820.1"/>
</dbReference>
<keyword evidence="4 9" id="KW-0997">Cell inner membrane</keyword>
<evidence type="ECO:0000256" key="4">
    <source>
        <dbReference type="ARBA" id="ARBA00022519"/>
    </source>
</evidence>
<accession>A0A5B8FZL8</accession>
<dbReference type="PANTHER" id="PTHR35011:SF2">
    <property type="entry name" value="2,3-DIKETO-L-GULONATE TRAP TRANSPORTER SMALL PERMEASE PROTEIN YIAM"/>
    <property type="match status" value="1"/>
</dbReference>
<evidence type="ECO:0000256" key="5">
    <source>
        <dbReference type="ARBA" id="ARBA00022692"/>
    </source>
</evidence>
<evidence type="ECO:0000256" key="9">
    <source>
        <dbReference type="RuleBase" id="RU369079"/>
    </source>
</evidence>
<keyword evidence="12" id="KW-1185">Reference proteome</keyword>
<evidence type="ECO:0000313" key="12">
    <source>
        <dbReference type="Proteomes" id="UP000305888"/>
    </source>
</evidence>
<comment type="function">
    <text evidence="9">Part of the tripartite ATP-independent periplasmic (TRAP) transport system.</text>
</comment>
<dbReference type="GO" id="GO:0005886">
    <property type="term" value="C:plasma membrane"/>
    <property type="evidence" value="ECO:0007669"/>
    <property type="project" value="UniProtKB-SubCell"/>
</dbReference>
<sequence>MFRRMEYAVAAALLVAVVVLIGAASVARVRGTPIIWSVEVAQLLFAWLAMLAADLALQDGRHFGLALLPDLLPPAARRWLLALNGVVIAGLLGFLLVYAWRNMVLMHPRLVGATQMHGSLIHGSMVLGLALMLRTMLAQILSGLRAKDTR</sequence>
<evidence type="ECO:0000256" key="1">
    <source>
        <dbReference type="ARBA" id="ARBA00004429"/>
    </source>
</evidence>
<dbReference type="InterPro" id="IPR055348">
    <property type="entry name" value="DctQ"/>
</dbReference>
<organism evidence="11 12">
    <name type="scientific">Paroceanicella profunda</name>
    <dbReference type="NCBI Taxonomy" id="2579971"/>
    <lineage>
        <taxon>Bacteria</taxon>
        <taxon>Pseudomonadati</taxon>
        <taxon>Pseudomonadota</taxon>
        <taxon>Alphaproteobacteria</taxon>
        <taxon>Rhodobacterales</taxon>
        <taxon>Paracoccaceae</taxon>
        <taxon>Paroceanicella</taxon>
    </lineage>
</organism>
<keyword evidence="7 9" id="KW-0472">Membrane</keyword>